<dbReference type="InterPro" id="IPR015943">
    <property type="entry name" value="WD40/YVTN_repeat-like_dom_sf"/>
</dbReference>
<dbReference type="InterPro" id="IPR001680">
    <property type="entry name" value="WD40_rpt"/>
</dbReference>
<dbReference type="AlphaFoldDB" id="X6NP01"/>
<reference evidence="6 7" key="1">
    <citation type="journal article" date="2013" name="Curr. Biol.">
        <title>The Genome of the Foraminiferan Reticulomyxa filosa.</title>
        <authorList>
            <person name="Glockner G."/>
            <person name="Hulsmann N."/>
            <person name="Schleicher M."/>
            <person name="Noegel A.A."/>
            <person name="Eichinger L."/>
            <person name="Gallinger C."/>
            <person name="Pawlowski J."/>
            <person name="Sierra R."/>
            <person name="Euteneuer U."/>
            <person name="Pillet L."/>
            <person name="Moustafa A."/>
            <person name="Platzer M."/>
            <person name="Groth M."/>
            <person name="Szafranski K."/>
            <person name="Schliwa M."/>
        </authorList>
    </citation>
    <scope>NUCLEOTIDE SEQUENCE [LARGE SCALE GENOMIC DNA]</scope>
</reference>
<feature type="repeat" description="WD" evidence="3">
    <location>
        <begin position="143"/>
        <end position="172"/>
    </location>
</feature>
<keyword evidence="5" id="KW-1133">Transmembrane helix</keyword>
<dbReference type="PROSITE" id="PS00678">
    <property type="entry name" value="WD_REPEATS_1"/>
    <property type="match status" value="2"/>
</dbReference>
<comment type="caution">
    <text evidence="6">The sequence shown here is derived from an EMBL/GenBank/DDBJ whole genome shotgun (WGS) entry which is preliminary data.</text>
</comment>
<keyword evidence="2" id="KW-0677">Repeat</keyword>
<evidence type="ECO:0000313" key="7">
    <source>
        <dbReference type="Proteomes" id="UP000023152"/>
    </source>
</evidence>
<feature type="repeat" description="WD" evidence="3">
    <location>
        <begin position="205"/>
        <end position="246"/>
    </location>
</feature>
<evidence type="ECO:0000313" key="6">
    <source>
        <dbReference type="EMBL" id="ETO27102.1"/>
    </source>
</evidence>
<feature type="transmembrane region" description="Helical" evidence="5">
    <location>
        <begin position="50"/>
        <end position="71"/>
    </location>
</feature>
<feature type="region of interest" description="Disordered" evidence="4">
    <location>
        <begin position="1"/>
        <end position="20"/>
    </location>
</feature>
<keyword evidence="5" id="KW-0472">Membrane</keyword>
<dbReference type="Gene3D" id="2.130.10.10">
    <property type="entry name" value="YVTN repeat-like/Quinoprotein amine dehydrogenase"/>
    <property type="match status" value="2"/>
</dbReference>
<dbReference type="Proteomes" id="UP000023152">
    <property type="component" value="Unassembled WGS sequence"/>
</dbReference>
<dbReference type="PRINTS" id="PR00320">
    <property type="entry name" value="GPROTEINBRPT"/>
</dbReference>
<evidence type="ECO:0000256" key="2">
    <source>
        <dbReference type="ARBA" id="ARBA00022737"/>
    </source>
</evidence>
<dbReference type="SMART" id="SM00320">
    <property type="entry name" value="WD40"/>
    <property type="match status" value="3"/>
</dbReference>
<sequence length="266" mass="30386">MFKCQELREKKKGATDQRTKRKSNEVKIIRHWVRTLDINLEWANDLDKIILQYVSVYVYMCICILLLFQTLPNITNKSKMQTKYKSWKILKEHKATIRSVKFSPDGGYIISAADDKTVRIWDLESKQQLRHFEAKCFSNIAIFSPNGDTVALGALYGSIELWDVNSGRQLLDMDFSSDGKKILISYNDGAIRIWSVDSGQIIQQLPGHQSTVSSIQFSPDDQMIVSSSHDRTIVLWDVESGEKLKELKGHSGTVMCARFSPDGQFI</sequence>
<dbReference type="OrthoDB" id="10251741at2759"/>
<evidence type="ECO:0000256" key="4">
    <source>
        <dbReference type="SAM" id="MobiDB-lite"/>
    </source>
</evidence>
<evidence type="ECO:0000256" key="5">
    <source>
        <dbReference type="SAM" id="Phobius"/>
    </source>
</evidence>
<organism evidence="6 7">
    <name type="scientific">Reticulomyxa filosa</name>
    <dbReference type="NCBI Taxonomy" id="46433"/>
    <lineage>
        <taxon>Eukaryota</taxon>
        <taxon>Sar</taxon>
        <taxon>Rhizaria</taxon>
        <taxon>Retaria</taxon>
        <taxon>Foraminifera</taxon>
        <taxon>Monothalamids</taxon>
        <taxon>Reticulomyxidae</taxon>
        <taxon>Reticulomyxa</taxon>
    </lineage>
</organism>
<dbReference type="EMBL" id="ASPP01007461">
    <property type="protein sequence ID" value="ETO27102.1"/>
    <property type="molecule type" value="Genomic_DNA"/>
</dbReference>
<protein>
    <submittedName>
        <fullName evidence="6">Uncharacterized protein</fullName>
    </submittedName>
</protein>
<feature type="repeat" description="WD" evidence="3">
    <location>
        <begin position="90"/>
        <end position="131"/>
    </location>
</feature>
<keyword evidence="5" id="KW-0812">Transmembrane</keyword>
<proteinExistence type="predicted"/>
<dbReference type="CDD" id="cd00200">
    <property type="entry name" value="WD40"/>
    <property type="match status" value="1"/>
</dbReference>
<dbReference type="InterPro" id="IPR020472">
    <property type="entry name" value="WD40_PAC1"/>
</dbReference>
<feature type="repeat" description="WD" evidence="3">
    <location>
        <begin position="173"/>
        <end position="204"/>
    </location>
</feature>
<dbReference type="Pfam" id="PF00400">
    <property type="entry name" value="WD40"/>
    <property type="match status" value="4"/>
</dbReference>
<dbReference type="PROSITE" id="PS50082">
    <property type="entry name" value="WD_REPEATS_2"/>
    <property type="match status" value="4"/>
</dbReference>
<evidence type="ECO:0000256" key="1">
    <source>
        <dbReference type="ARBA" id="ARBA00022574"/>
    </source>
</evidence>
<dbReference type="InterPro" id="IPR036322">
    <property type="entry name" value="WD40_repeat_dom_sf"/>
</dbReference>
<gene>
    <name evidence="6" type="ORF">RFI_10029</name>
</gene>
<dbReference type="PROSITE" id="PS50294">
    <property type="entry name" value="WD_REPEATS_REGION"/>
    <property type="match status" value="2"/>
</dbReference>
<name>X6NP01_RETFI</name>
<dbReference type="InterPro" id="IPR019775">
    <property type="entry name" value="WD40_repeat_CS"/>
</dbReference>
<accession>X6NP01</accession>
<keyword evidence="1 3" id="KW-0853">WD repeat</keyword>
<dbReference type="SUPFAM" id="SSF50978">
    <property type="entry name" value="WD40 repeat-like"/>
    <property type="match status" value="1"/>
</dbReference>
<evidence type="ECO:0000256" key="3">
    <source>
        <dbReference type="PROSITE-ProRule" id="PRU00221"/>
    </source>
</evidence>
<keyword evidence="7" id="KW-1185">Reference proteome</keyword>
<dbReference type="PANTHER" id="PTHR19879">
    <property type="entry name" value="TRANSCRIPTION INITIATION FACTOR TFIID"/>
    <property type="match status" value="1"/>
</dbReference>
<feature type="non-terminal residue" evidence="6">
    <location>
        <position position="266"/>
    </location>
</feature>
<dbReference type="PANTHER" id="PTHR19879:SF9">
    <property type="entry name" value="TRANSCRIPTION INITIATION FACTOR TFIID SUBUNIT 5"/>
    <property type="match status" value="1"/>
</dbReference>